<comment type="similarity">
    <text evidence="3">Belongs to the sorting nexin family.</text>
</comment>
<keyword evidence="10" id="KW-1185">Reference proteome</keyword>
<evidence type="ECO:0000256" key="6">
    <source>
        <dbReference type="ARBA" id="ARBA00022927"/>
    </source>
</evidence>
<dbReference type="OrthoDB" id="10064318at2759"/>
<dbReference type="GO" id="GO:0005768">
    <property type="term" value="C:endosome"/>
    <property type="evidence" value="ECO:0007669"/>
    <property type="project" value="TreeGrafter"/>
</dbReference>
<keyword evidence="6" id="KW-0653">Protein transport</keyword>
<proteinExistence type="inferred from homology"/>
<dbReference type="Pfam" id="PF19566">
    <property type="entry name" value="Snx8_BAR_dom"/>
    <property type="match status" value="1"/>
</dbReference>
<accession>A0A8H5BS33</accession>
<evidence type="ECO:0000256" key="5">
    <source>
        <dbReference type="ARBA" id="ARBA00022490"/>
    </source>
</evidence>
<gene>
    <name evidence="9" type="ORF">D9611_014638</name>
</gene>
<organism evidence="9 10">
    <name type="scientific">Ephemerocybe angulata</name>
    <dbReference type="NCBI Taxonomy" id="980116"/>
    <lineage>
        <taxon>Eukaryota</taxon>
        <taxon>Fungi</taxon>
        <taxon>Dikarya</taxon>
        <taxon>Basidiomycota</taxon>
        <taxon>Agaricomycotina</taxon>
        <taxon>Agaricomycetes</taxon>
        <taxon>Agaricomycetidae</taxon>
        <taxon>Agaricales</taxon>
        <taxon>Agaricineae</taxon>
        <taxon>Psathyrellaceae</taxon>
        <taxon>Ephemerocybe</taxon>
    </lineage>
</organism>
<comment type="caution">
    <text evidence="9">The sequence shown here is derived from an EMBL/GenBank/DDBJ whole genome shotgun (WGS) entry which is preliminary data.</text>
</comment>
<name>A0A8H5BS33_9AGAR</name>
<evidence type="ECO:0000256" key="2">
    <source>
        <dbReference type="ARBA" id="ARBA00004496"/>
    </source>
</evidence>
<evidence type="ECO:0000313" key="9">
    <source>
        <dbReference type="EMBL" id="KAF5328308.1"/>
    </source>
</evidence>
<dbReference type="PANTHER" id="PTHR47554:SF1">
    <property type="entry name" value="SORTING NEXIN MVP1"/>
    <property type="match status" value="1"/>
</dbReference>
<dbReference type="GO" id="GO:0032266">
    <property type="term" value="F:phosphatidylinositol-3-phosphate binding"/>
    <property type="evidence" value="ECO:0007669"/>
    <property type="project" value="TreeGrafter"/>
</dbReference>
<dbReference type="InterPro" id="IPR045734">
    <property type="entry name" value="Snx8_BAR_dom"/>
</dbReference>
<evidence type="ECO:0000259" key="8">
    <source>
        <dbReference type="Pfam" id="PF19566"/>
    </source>
</evidence>
<dbReference type="Proteomes" id="UP000541558">
    <property type="component" value="Unassembled WGS sequence"/>
</dbReference>
<keyword evidence="7" id="KW-0472">Membrane</keyword>
<evidence type="ECO:0000313" key="10">
    <source>
        <dbReference type="Proteomes" id="UP000541558"/>
    </source>
</evidence>
<sequence length="141" mass="16604">MDSTLESLKSQRDLYLATRDLFIRHDRLAIDQVERLKKRIETNSVKLDGIRAAQKDGWAEEVERFTGLIERDQATVAAQLSRRVFIRVCLWHELRVVLHNRENTLVTQAVQNFAREERHYSENVSHIWKALEEATANMPYE</sequence>
<keyword evidence="4" id="KW-0813">Transport</keyword>
<evidence type="ECO:0000256" key="7">
    <source>
        <dbReference type="ARBA" id="ARBA00023136"/>
    </source>
</evidence>
<dbReference type="PANTHER" id="PTHR47554">
    <property type="entry name" value="SORTING NEXIN MVP1"/>
    <property type="match status" value="1"/>
</dbReference>
<dbReference type="GO" id="GO:0042147">
    <property type="term" value="P:retrograde transport, endosome to Golgi"/>
    <property type="evidence" value="ECO:0007669"/>
    <property type="project" value="InterPro"/>
</dbReference>
<dbReference type="GO" id="GO:0005829">
    <property type="term" value="C:cytosol"/>
    <property type="evidence" value="ECO:0007669"/>
    <property type="project" value="GOC"/>
</dbReference>
<dbReference type="AlphaFoldDB" id="A0A8H5BS33"/>
<evidence type="ECO:0000256" key="1">
    <source>
        <dbReference type="ARBA" id="ARBA00004170"/>
    </source>
</evidence>
<comment type="subcellular location">
    <subcellularLocation>
        <location evidence="2">Cytoplasm</location>
    </subcellularLocation>
    <subcellularLocation>
        <location evidence="1">Membrane</location>
        <topology evidence="1">Peripheral membrane protein</topology>
    </subcellularLocation>
</comment>
<evidence type="ECO:0000256" key="3">
    <source>
        <dbReference type="ARBA" id="ARBA00010883"/>
    </source>
</evidence>
<protein>
    <recommendedName>
        <fullName evidence="8">Sorting nexin 8/Mvp1 BAR domain-containing protein</fullName>
    </recommendedName>
</protein>
<keyword evidence="5" id="KW-0963">Cytoplasm</keyword>
<evidence type="ECO:0000256" key="4">
    <source>
        <dbReference type="ARBA" id="ARBA00022448"/>
    </source>
</evidence>
<dbReference type="GO" id="GO:0006623">
    <property type="term" value="P:protein targeting to vacuole"/>
    <property type="evidence" value="ECO:0007669"/>
    <property type="project" value="TreeGrafter"/>
</dbReference>
<reference evidence="9 10" key="1">
    <citation type="journal article" date="2020" name="ISME J.">
        <title>Uncovering the hidden diversity of litter-decomposition mechanisms in mushroom-forming fungi.</title>
        <authorList>
            <person name="Floudas D."/>
            <person name="Bentzer J."/>
            <person name="Ahren D."/>
            <person name="Johansson T."/>
            <person name="Persson P."/>
            <person name="Tunlid A."/>
        </authorList>
    </citation>
    <scope>NUCLEOTIDE SEQUENCE [LARGE SCALE GENOMIC DNA]</scope>
    <source>
        <strain evidence="9 10">CBS 175.51</strain>
    </source>
</reference>
<dbReference type="InterPro" id="IPR028662">
    <property type="entry name" value="SNX8/Mvp1"/>
</dbReference>
<feature type="domain" description="Sorting nexin 8/Mvp1 BAR" evidence="8">
    <location>
        <begin position="4"/>
        <end position="140"/>
    </location>
</feature>
<dbReference type="EMBL" id="JAACJK010000136">
    <property type="protein sequence ID" value="KAF5328308.1"/>
    <property type="molecule type" value="Genomic_DNA"/>
</dbReference>
<dbReference type="GO" id="GO:0016020">
    <property type="term" value="C:membrane"/>
    <property type="evidence" value="ECO:0007669"/>
    <property type="project" value="UniProtKB-SubCell"/>
</dbReference>